<dbReference type="VEuPathDB" id="AmoebaDB:FDP41_010326"/>
<dbReference type="RefSeq" id="XP_044567974.1">
    <property type="nucleotide sequence ID" value="XM_044700612.1"/>
</dbReference>
<name>A0A6A5C811_NAEFO</name>
<evidence type="ECO:0000313" key="2">
    <source>
        <dbReference type="Proteomes" id="UP000444721"/>
    </source>
</evidence>
<sequence>MADSINHSIIQQEQIDYEQQELDDAISRKEPMIRYGDIKKLLEDCANTHLVPFAEFNFSNQKAALVNYKALTSKKTHKQTQGYFKNYYNPFPKLFYTLPKTSITGAAIFIKKILCEESGHEELREKLKKLPAEYPANFQQLSDKYREYLQSQH</sequence>
<reference evidence="1 2" key="1">
    <citation type="journal article" date="2019" name="Sci. Rep.">
        <title>Nanopore sequencing improves the draft genome of the human pathogenic amoeba Naegleria fowleri.</title>
        <authorList>
            <person name="Liechti N."/>
            <person name="Schurch N."/>
            <person name="Bruggmann R."/>
            <person name="Wittwer M."/>
        </authorList>
    </citation>
    <scope>NUCLEOTIDE SEQUENCE [LARGE SCALE GENOMIC DNA]</scope>
    <source>
        <strain evidence="1 2">ATCC 30894</strain>
    </source>
</reference>
<proteinExistence type="predicted"/>
<dbReference type="VEuPathDB" id="AmoebaDB:NF0109450"/>
<protein>
    <submittedName>
        <fullName evidence="1">Uncharacterized protein</fullName>
    </submittedName>
</protein>
<dbReference type="Proteomes" id="UP000444721">
    <property type="component" value="Unassembled WGS sequence"/>
</dbReference>
<gene>
    <name evidence="1" type="ORF">FDP41_010326</name>
</gene>
<dbReference type="VEuPathDB" id="AmoebaDB:NfTy_011320"/>
<keyword evidence="2" id="KW-1185">Reference proteome</keyword>
<evidence type="ECO:0000313" key="1">
    <source>
        <dbReference type="EMBL" id="KAF0983261.1"/>
    </source>
</evidence>
<dbReference type="AlphaFoldDB" id="A0A6A5C811"/>
<dbReference type="GeneID" id="68117541"/>
<dbReference type="EMBL" id="VFQX01000006">
    <property type="protein sequence ID" value="KAF0983261.1"/>
    <property type="molecule type" value="Genomic_DNA"/>
</dbReference>
<accession>A0A6A5C811</accession>
<comment type="caution">
    <text evidence="1">The sequence shown here is derived from an EMBL/GenBank/DDBJ whole genome shotgun (WGS) entry which is preliminary data.</text>
</comment>
<organism evidence="1 2">
    <name type="scientific">Naegleria fowleri</name>
    <name type="common">Brain eating amoeba</name>
    <dbReference type="NCBI Taxonomy" id="5763"/>
    <lineage>
        <taxon>Eukaryota</taxon>
        <taxon>Discoba</taxon>
        <taxon>Heterolobosea</taxon>
        <taxon>Tetramitia</taxon>
        <taxon>Eutetramitia</taxon>
        <taxon>Vahlkampfiidae</taxon>
        <taxon>Naegleria</taxon>
    </lineage>
</organism>
<dbReference type="OrthoDB" id="10556368at2759"/>